<keyword evidence="4" id="KW-1185">Reference proteome</keyword>
<name>A0ABW0L5H3_9BURK</name>
<proteinExistence type="predicted"/>
<protein>
    <submittedName>
        <fullName evidence="3">Substrate-binding periplasmic protein</fullName>
    </submittedName>
</protein>
<dbReference type="EMBL" id="JBHSMU010000015">
    <property type="protein sequence ID" value="MFC5461068.1"/>
    <property type="molecule type" value="Genomic_DNA"/>
</dbReference>
<dbReference type="InterPro" id="IPR001638">
    <property type="entry name" value="Solute-binding_3/MltF_N"/>
</dbReference>
<dbReference type="RefSeq" id="WP_379784509.1">
    <property type="nucleotide sequence ID" value="NZ_JBHSMU010000015.1"/>
</dbReference>
<feature type="chain" id="PRO_5046085605" evidence="1">
    <location>
        <begin position="23"/>
        <end position="267"/>
    </location>
</feature>
<dbReference type="PANTHER" id="PTHR38834:SF3">
    <property type="entry name" value="SOLUTE-BINDING PROTEIN FAMILY 3_N-TERMINAL DOMAIN-CONTAINING PROTEIN"/>
    <property type="match status" value="1"/>
</dbReference>
<dbReference type="Pfam" id="PF00497">
    <property type="entry name" value="SBP_bac_3"/>
    <property type="match status" value="1"/>
</dbReference>
<accession>A0ABW0L5H3</accession>
<comment type="caution">
    <text evidence="3">The sequence shown here is derived from an EMBL/GenBank/DDBJ whole genome shotgun (WGS) entry which is preliminary data.</text>
</comment>
<dbReference type="SUPFAM" id="SSF53850">
    <property type="entry name" value="Periplasmic binding protein-like II"/>
    <property type="match status" value="1"/>
</dbReference>
<dbReference type="Proteomes" id="UP001596050">
    <property type="component" value="Unassembled WGS sequence"/>
</dbReference>
<gene>
    <name evidence="3" type="ORF">ACFPN5_14745</name>
</gene>
<sequence length="267" mass="29358">MPIPSIFFATLALVLAAGAACADTRIGNLSPSFAVERAPVHPLYITTETAAPSSMLGSDGRVIGIATDKVRTALERAGLPYTIDLLPWKRAYAAARTRPDACVYSTTRTPEREALFKWIGPTDSAEWVLMARAGSGITLRTLEDARPYRIGTYNGDARDAYLRSRGFRVDAAPADLINPRKLLLGRIDLWAAALRPGSPVLKQNGWDGRIVPVLVFNRLDVFLACNRAVPDEVVDRLNGAFTSLEREGAMQRIERSYDNWNRRAGSR</sequence>
<dbReference type="Gene3D" id="3.40.190.10">
    <property type="entry name" value="Periplasmic binding protein-like II"/>
    <property type="match status" value="2"/>
</dbReference>
<reference evidence="4" key="1">
    <citation type="journal article" date="2019" name="Int. J. Syst. Evol. Microbiol.">
        <title>The Global Catalogue of Microorganisms (GCM) 10K type strain sequencing project: providing services to taxonomists for standard genome sequencing and annotation.</title>
        <authorList>
            <consortium name="The Broad Institute Genomics Platform"/>
            <consortium name="The Broad Institute Genome Sequencing Center for Infectious Disease"/>
            <person name="Wu L."/>
            <person name="Ma J."/>
        </authorList>
    </citation>
    <scope>NUCLEOTIDE SEQUENCE [LARGE SCALE GENOMIC DNA]</scope>
    <source>
        <strain evidence="4">KACC 12649</strain>
    </source>
</reference>
<feature type="signal peptide" evidence="1">
    <location>
        <begin position="1"/>
        <end position="22"/>
    </location>
</feature>
<evidence type="ECO:0000313" key="3">
    <source>
        <dbReference type="EMBL" id="MFC5461068.1"/>
    </source>
</evidence>
<dbReference type="PANTHER" id="PTHR38834">
    <property type="entry name" value="PERIPLASMIC SUBSTRATE BINDING PROTEIN FAMILY 3"/>
    <property type="match status" value="1"/>
</dbReference>
<evidence type="ECO:0000259" key="2">
    <source>
        <dbReference type="Pfam" id="PF00497"/>
    </source>
</evidence>
<feature type="domain" description="Solute-binding protein family 3/N-terminal" evidence="2">
    <location>
        <begin position="46"/>
        <end position="257"/>
    </location>
</feature>
<organism evidence="3 4">
    <name type="scientific">Massilia niabensis</name>
    <dbReference type="NCBI Taxonomy" id="544910"/>
    <lineage>
        <taxon>Bacteria</taxon>
        <taxon>Pseudomonadati</taxon>
        <taxon>Pseudomonadota</taxon>
        <taxon>Betaproteobacteria</taxon>
        <taxon>Burkholderiales</taxon>
        <taxon>Oxalobacteraceae</taxon>
        <taxon>Telluria group</taxon>
        <taxon>Massilia</taxon>
    </lineage>
</organism>
<keyword evidence="1" id="KW-0732">Signal</keyword>
<evidence type="ECO:0000256" key="1">
    <source>
        <dbReference type="SAM" id="SignalP"/>
    </source>
</evidence>
<evidence type="ECO:0000313" key="4">
    <source>
        <dbReference type="Proteomes" id="UP001596050"/>
    </source>
</evidence>